<dbReference type="GO" id="GO:0045892">
    <property type="term" value="P:negative regulation of DNA-templated transcription"/>
    <property type="evidence" value="ECO:0007669"/>
    <property type="project" value="TreeGrafter"/>
</dbReference>
<keyword evidence="5" id="KW-0805">Transcription regulation</keyword>
<dbReference type="GO" id="GO:0008270">
    <property type="term" value="F:zinc ion binding"/>
    <property type="evidence" value="ECO:0007669"/>
    <property type="project" value="TreeGrafter"/>
</dbReference>
<dbReference type="AlphaFoldDB" id="Q7MA07"/>
<dbReference type="eggNOG" id="COG0735">
    <property type="taxonomic scope" value="Bacteria"/>
</dbReference>
<keyword evidence="7" id="KW-0804">Transcription</keyword>
<dbReference type="Gene3D" id="3.30.1490.190">
    <property type="match status" value="1"/>
</dbReference>
<evidence type="ECO:0000256" key="1">
    <source>
        <dbReference type="ARBA" id="ARBA00002997"/>
    </source>
</evidence>
<name>Q7MA07_WOLSU</name>
<protein>
    <submittedName>
        <fullName evidence="9">PEROXIDE STRESS REGULATOR</fullName>
    </submittedName>
</protein>
<dbReference type="Pfam" id="PF01475">
    <property type="entry name" value="FUR"/>
    <property type="match status" value="1"/>
</dbReference>
<keyword evidence="4 8" id="KW-0862">Zinc</keyword>
<dbReference type="InterPro" id="IPR036390">
    <property type="entry name" value="WH_DNA-bd_sf"/>
</dbReference>
<evidence type="ECO:0000256" key="4">
    <source>
        <dbReference type="ARBA" id="ARBA00022833"/>
    </source>
</evidence>
<comment type="similarity">
    <text evidence="2">Belongs to the Fur family.</text>
</comment>
<dbReference type="KEGG" id="wsu:WS0545"/>
<sequence>MNFEELLKENHLKVTPQRMAILQEIHKAGHINIEDIYENIKTLYPSMSLATIYKNLTSMQEANIVRELKVPNQKQKYELCRHPHVHLVCEKCGKIEDLHISYDELMQNCIKESGYQIREASLAMIGLCPECQAK</sequence>
<dbReference type="GO" id="GO:0003700">
    <property type="term" value="F:DNA-binding transcription factor activity"/>
    <property type="evidence" value="ECO:0007669"/>
    <property type="project" value="InterPro"/>
</dbReference>
<dbReference type="CDD" id="cd07153">
    <property type="entry name" value="Fur_like"/>
    <property type="match status" value="1"/>
</dbReference>
<dbReference type="RefSeq" id="WP_011138480.1">
    <property type="nucleotide sequence ID" value="NC_005090.1"/>
</dbReference>
<keyword evidence="10" id="KW-1185">Reference proteome</keyword>
<evidence type="ECO:0000256" key="7">
    <source>
        <dbReference type="ARBA" id="ARBA00023163"/>
    </source>
</evidence>
<evidence type="ECO:0000256" key="8">
    <source>
        <dbReference type="PIRSR" id="PIRSR602481-1"/>
    </source>
</evidence>
<dbReference type="GO" id="GO:1900376">
    <property type="term" value="P:regulation of secondary metabolite biosynthetic process"/>
    <property type="evidence" value="ECO:0007669"/>
    <property type="project" value="TreeGrafter"/>
</dbReference>
<dbReference type="InterPro" id="IPR002481">
    <property type="entry name" value="FUR"/>
</dbReference>
<dbReference type="HOGENOM" id="CLU_096072_4_4_7"/>
<proteinExistence type="inferred from homology"/>
<dbReference type="InterPro" id="IPR036388">
    <property type="entry name" value="WH-like_DNA-bd_sf"/>
</dbReference>
<dbReference type="STRING" id="273121.WS0545"/>
<organism evidence="10">
    <name type="scientific">Wolinella succinogenes (strain ATCC 29543 / DSM 1740 / CCUG 13145 / JCM 31913 / LMG 7466 / NCTC 11488 / FDC 602W)</name>
    <name type="common">Vibrio succinogenes</name>
    <dbReference type="NCBI Taxonomy" id="273121"/>
    <lineage>
        <taxon>Bacteria</taxon>
        <taxon>Pseudomonadati</taxon>
        <taxon>Campylobacterota</taxon>
        <taxon>Epsilonproteobacteria</taxon>
        <taxon>Campylobacterales</taxon>
        <taxon>Helicobacteraceae</taxon>
        <taxon>Wolinella</taxon>
    </lineage>
</organism>
<dbReference type="PANTHER" id="PTHR33202">
    <property type="entry name" value="ZINC UPTAKE REGULATION PROTEIN"/>
    <property type="match status" value="1"/>
</dbReference>
<feature type="binding site" evidence="8">
    <location>
        <position position="92"/>
    </location>
    <ligand>
        <name>Zn(2+)</name>
        <dbReference type="ChEBI" id="CHEBI:29105"/>
    </ligand>
</feature>
<dbReference type="SUPFAM" id="SSF46785">
    <property type="entry name" value="Winged helix' DNA-binding domain"/>
    <property type="match status" value="1"/>
</dbReference>
<evidence type="ECO:0000256" key="3">
    <source>
        <dbReference type="ARBA" id="ARBA00022491"/>
    </source>
</evidence>
<dbReference type="Gene3D" id="1.10.10.10">
    <property type="entry name" value="Winged helix-like DNA-binding domain superfamily/Winged helix DNA-binding domain"/>
    <property type="match status" value="1"/>
</dbReference>
<reference evidence="9 10" key="1">
    <citation type="journal article" date="2003" name="Proc. Natl. Acad. Sci. U.S.A.">
        <title>Complete genome sequence and analysis of Wolinella succinogenes.</title>
        <authorList>
            <person name="Baar C."/>
            <person name="Eppinger M."/>
            <person name="Raddatz G."/>
            <person name="Simon JM."/>
            <person name="Lanz C."/>
            <person name="Klimmek O."/>
            <person name="Nandakumar R."/>
            <person name="Gross R."/>
            <person name="Rosinus A."/>
            <person name="Keller H."/>
            <person name="Jagtap P."/>
            <person name="Linke B."/>
            <person name="Meyer F."/>
            <person name="Lederer H."/>
            <person name="Schuster S.C."/>
        </authorList>
    </citation>
    <scope>NUCLEOTIDE SEQUENCE [LARGE SCALE GENOMIC DNA]</scope>
    <source>
        <strain evidence="10">ATCC 29543 / DSM 1740 / CCUG 13145 / JCM 31913 / LMG 7466 / NCTC 11488 / FDC 602W</strain>
    </source>
</reference>
<evidence type="ECO:0000256" key="5">
    <source>
        <dbReference type="ARBA" id="ARBA00023015"/>
    </source>
</evidence>
<evidence type="ECO:0000256" key="2">
    <source>
        <dbReference type="ARBA" id="ARBA00007957"/>
    </source>
</evidence>
<dbReference type="Proteomes" id="UP000000422">
    <property type="component" value="Chromosome"/>
</dbReference>
<feature type="binding site" evidence="8">
    <location>
        <position position="131"/>
    </location>
    <ligand>
        <name>Zn(2+)</name>
        <dbReference type="ChEBI" id="CHEBI:29105"/>
    </ligand>
</feature>
<dbReference type="EMBL" id="BX571658">
    <property type="protein sequence ID" value="CAE09680.1"/>
    <property type="molecule type" value="Genomic_DNA"/>
</dbReference>
<evidence type="ECO:0000313" key="10">
    <source>
        <dbReference type="Proteomes" id="UP000000422"/>
    </source>
</evidence>
<dbReference type="GO" id="GO:0000976">
    <property type="term" value="F:transcription cis-regulatory region binding"/>
    <property type="evidence" value="ECO:0007669"/>
    <property type="project" value="TreeGrafter"/>
</dbReference>
<accession>Q7MA07</accession>
<evidence type="ECO:0000313" key="9">
    <source>
        <dbReference type="EMBL" id="CAE09680.1"/>
    </source>
</evidence>
<keyword evidence="8" id="KW-0479">Metal-binding</keyword>
<evidence type="ECO:0000256" key="6">
    <source>
        <dbReference type="ARBA" id="ARBA00023125"/>
    </source>
</evidence>
<feature type="binding site" evidence="8">
    <location>
        <position position="89"/>
    </location>
    <ligand>
        <name>Zn(2+)</name>
        <dbReference type="ChEBI" id="CHEBI:29105"/>
    </ligand>
</feature>
<gene>
    <name evidence="9" type="primary">PERR</name>
    <name evidence="9" type="ordered locus">WS0545</name>
</gene>
<comment type="function">
    <text evidence="1">Acts as a global negative controlling element, employing Fe(2+) as a cofactor to bind the operator of the repressed genes.</text>
</comment>
<feature type="binding site" evidence="8">
    <location>
        <position position="128"/>
    </location>
    <ligand>
        <name>Zn(2+)</name>
        <dbReference type="ChEBI" id="CHEBI:29105"/>
    </ligand>
</feature>
<dbReference type="PANTHER" id="PTHR33202:SF7">
    <property type="entry name" value="FERRIC UPTAKE REGULATION PROTEIN"/>
    <property type="match status" value="1"/>
</dbReference>
<dbReference type="InterPro" id="IPR043135">
    <property type="entry name" value="Fur_C"/>
</dbReference>
<keyword evidence="6" id="KW-0238">DNA-binding</keyword>
<comment type="cofactor">
    <cofactor evidence="8">
        <name>Zn(2+)</name>
        <dbReference type="ChEBI" id="CHEBI:29105"/>
    </cofactor>
    <text evidence="8">Binds 1 zinc ion per subunit.</text>
</comment>
<keyword evidence="3" id="KW-0678">Repressor</keyword>